<sequence>MHDLMHDLAMLVAGNDYCYLNSKAEKVEGRPMHVSLESDETIHLLKSLDPSRLRTLILPDDLEEEEYLSVIAKFKYLRALSMHHLSDYTEHSKHLRYLVLRRQTSLPKSISNLVFLQTLKLWECDEESFSEVVTKLVNLRCLGIADNDSMMSAMPVGLGKLCSLQFLSTFVVGDSQEIKYGTLNELKDLNLIRGNLEIVHLNRVREVALESQHVNLKEKNFLRSLTLYWSHGDIHNSDSLQLLENLQPHRNLKRLEVFYYPGVLFPNWLSLLTNVVDITLLGFDNCRCLPPLERLPSLKSLMIHSLYELEYIYLYEDGFAVTFFQSLESLTLESCPKLMVWRRRADDINDSHKLSSSLSFPHLSRLEVFECPQLTCMPTFPNVKAIRWYERNGEPLIATLNTRASTCSADSSSSAAPLSMLKKLTISDPMNLPRGWMQNLTSLKSLRIQWCDNETLQEFETGFKDDTNCLPSMRKISILMCERLKALPDWICNLSSLQHIKIYGCPNLASLPEGMIGLTNLKIFEVQRCSLLLKECRTETSAVSRQIAHIPRIILG</sequence>
<dbReference type="RefSeq" id="XP_027337026.1">
    <property type="nucleotide sequence ID" value="XM_027481225.1"/>
</dbReference>
<evidence type="ECO:0000313" key="2">
    <source>
        <dbReference type="Proteomes" id="UP000694853"/>
    </source>
</evidence>
<dbReference type="InterPro" id="IPR032675">
    <property type="entry name" value="LRR_dom_sf"/>
</dbReference>
<dbReference type="Pfam" id="PF25019">
    <property type="entry name" value="LRR_R13L1-DRL21"/>
    <property type="match status" value="1"/>
</dbReference>
<dbReference type="Proteomes" id="UP000694853">
    <property type="component" value="Unplaced"/>
</dbReference>
<keyword evidence="2" id="KW-1185">Reference proteome</keyword>
<name>A0A8B8K063_ABRPR</name>
<dbReference type="InterPro" id="IPR056789">
    <property type="entry name" value="LRR_R13L1-DRL21"/>
</dbReference>
<organism evidence="2 3">
    <name type="scientific">Abrus precatorius</name>
    <name type="common">Indian licorice</name>
    <name type="synonym">Glycine abrus</name>
    <dbReference type="NCBI Taxonomy" id="3816"/>
    <lineage>
        <taxon>Eukaryota</taxon>
        <taxon>Viridiplantae</taxon>
        <taxon>Streptophyta</taxon>
        <taxon>Embryophyta</taxon>
        <taxon>Tracheophyta</taxon>
        <taxon>Spermatophyta</taxon>
        <taxon>Magnoliopsida</taxon>
        <taxon>eudicotyledons</taxon>
        <taxon>Gunneridae</taxon>
        <taxon>Pentapetalae</taxon>
        <taxon>rosids</taxon>
        <taxon>fabids</taxon>
        <taxon>Fabales</taxon>
        <taxon>Fabaceae</taxon>
        <taxon>Papilionoideae</taxon>
        <taxon>50 kb inversion clade</taxon>
        <taxon>NPAAA clade</taxon>
        <taxon>indigoferoid/millettioid clade</taxon>
        <taxon>Abreae</taxon>
        <taxon>Abrus</taxon>
    </lineage>
</organism>
<gene>
    <name evidence="3" type="primary">LOC113850651</name>
</gene>
<reference evidence="3" key="2">
    <citation type="submission" date="2025-08" db="UniProtKB">
        <authorList>
            <consortium name="RefSeq"/>
        </authorList>
    </citation>
    <scope>IDENTIFICATION</scope>
    <source>
        <tissue evidence="3">Young leaves</tissue>
    </source>
</reference>
<evidence type="ECO:0000313" key="3">
    <source>
        <dbReference type="RefSeq" id="XP_027337026.1"/>
    </source>
</evidence>
<dbReference type="GeneID" id="113850651"/>
<proteinExistence type="predicted"/>
<accession>A0A8B8K063</accession>
<dbReference type="OrthoDB" id="1431055at2759"/>
<dbReference type="SUPFAM" id="SSF52058">
    <property type="entry name" value="L domain-like"/>
    <property type="match status" value="1"/>
</dbReference>
<protein>
    <submittedName>
        <fullName evidence="3">Disease resistance protein RGA1</fullName>
    </submittedName>
</protein>
<dbReference type="PANTHER" id="PTHR47186">
    <property type="entry name" value="LEUCINE-RICH REPEAT-CONTAINING PROTEIN 57"/>
    <property type="match status" value="1"/>
</dbReference>
<dbReference type="PANTHER" id="PTHR47186:SF13">
    <property type="entry name" value="DISEASE RESISTANCE PROTEIN RGA3"/>
    <property type="match status" value="1"/>
</dbReference>
<dbReference type="KEGG" id="aprc:113850651"/>
<feature type="domain" description="R13L1/DRL21-like LRR repeat region" evidence="1">
    <location>
        <begin position="183"/>
        <end position="305"/>
    </location>
</feature>
<evidence type="ECO:0000259" key="1">
    <source>
        <dbReference type="Pfam" id="PF25019"/>
    </source>
</evidence>
<reference evidence="2" key="1">
    <citation type="journal article" date="2019" name="Toxins">
        <title>Detection of Abrin-Like and Prepropulchellin-Like Toxin Genes and Transcripts Using Whole Genome Sequencing and Full-Length Transcript Sequencing of Abrus precatorius.</title>
        <authorList>
            <person name="Hovde B.T."/>
            <person name="Daligault H.E."/>
            <person name="Hanschen E.R."/>
            <person name="Kunde Y.A."/>
            <person name="Johnson M.B."/>
            <person name="Starkenburg S.R."/>
            <person name="Johnson S.L."/>
        </authorList>
    </citation>
    <scope>NUCLEOTIDE SEQUENCE [LARGE SCALE GENOMIC DNA]</scope>
</reference>
<dbReference type="Gene3D" id="3.80.10.10">
    <property type="entry name" value="Ribonuclease Inhibitor"/>
    <property type="match status" value="3"/>
</dbReference>
<dbReference type="AlphaFoldDB" id="A0A8B8K063"/>